<gene>
    <name evidence="6" type="primary">lptC</name>
    <name evidence="6" type="ORF">ACFOND_03090</name>
</gene>
<name>A0ABV7WNT8_9GAMM</name>
<dbReference type="InterPro" id="IPR010664">
    <property type="entry name" value="LipoPS_assembly_LptC-rel"/>
</dbReference>
<keyword evidence="5" id="KW-0472">Membrane</keyword>
<keyword evidence="7" id="KW-1185">Reference proteome</keyword>
<evidence type="ECO:0000256" key="5">
    <source>
        <dbReference type="ARBA" id="ARBA00023136"/>
    </source>
</evidence>
<evidence type="ECO:0000256" key="1">
    <source>
        <dbReference type="ARBA" id="ARBA00022475"/>
    </source>
</evidence>
<keyword evidence="1" id="KW-1003">Cell membrane</keyword>
<keyword evidence="2" id="KW-0997">Cell inner membrane</keyword>
<dbReference type="EMBL" id="JBHRYN010000006">
    <property type="protein sequence ID" value="MFC3700612.1"/>
    <property type="molecule type" value="Genomic_DNA"/>
</dbReference>
<dbReference type="NCBIfam" id="TIGR04409">
    <property type="entry name" value="LptC_YrbK"/>
    <property type="match status" value="1"/>
</dbReference>
<evidence type="ECO:0000313" key="6">
    <source>
        <dbReference type="EMBL" id="MFC3700612.1"/>
    </source>
</evidence>
<evidence type="ECO:0000256" key="2">
    <source>
        <dbReference type="ARBA" id="ARBA00022519"/>
    </source>
</evidence>
<dbReference type="Proteomes" id="UP001595710">
    <property type="component" value="Unassembled WGS sequence"/>
</dbReference>
<proteinExistence type="predicted"/>
<dbReference type="RefSeq" id="WP_290281184.1">
    <property type="nucleotide sequence ID" value="NZ_JAUFQI010000001.1"/>
</dbReference>
<dbReference type="PANTHER" id="PTHR37481:SF1">
    <property type="entry name" value="LIPOPOLYSACCHARIDE EXPORT SYSTEM PROTEIN LPTC"/>
    <property type="match status" value="1"/>
</dbReference>
<accession>A0ABV7WNT8</accession>
<dbReference type="Gene3D" id="2.60.450.10">
    <property type="entry name" value="Lipopolysaccharide (LPS) transport protein A like domain"/>
    <property type="match status" value="1"/>
</dbReference>
<comment type="caution">
    <text evidence="6">The sequence shown here is derived from an EMBL/GenBank/DDBJ whole genome shotgun (WGS) entry which is preliminary data.</text>
</comment>
<organism evidence="6 7">
    <name type="scientific">Reinekea marina</name>
    <dbReference type="NCBI Taxonomy" id="1310421"/>
    <lineage>
        <taxon>Bacteria</taxon>
        <taxon>Pseudomonadati</taxon>
        <taxon>Pseudomonadota</taxon>
        <taxon>Gammaproteobacteria</taxon>
        <taxon>Oceanospirillales</taxon>
        <taxon>Saccharospirillaceae</taxon>
        <taxon>Reinekea</taxon>
    </lineage>
</organism>
<dbReference type="PANTHER" id="PTHR37481">
    <property type="entry name" value="LIPOPOLYSACCHARIDE EXPORT SYSTEM PROTEIN LPTC"/>
    <property type="match status" value="1"/>
</dbReference>
<dbReference type="InterPro" id="IPR026265">
    <property type="entry name" value="LptC"/>
</dbReference>
<evidence type="ECO:0000313" key="7">
    <source>
        <dbReference type="Proteomes" id="UP001595710"/>
    </source>
</evidence>
<evidence type="ECO:0000256" key="4">
    <source>
        <dbReference type="ARBA" id="ARBA00022989"/>
    </source>
</evidence>
<dbReference type="Pfam" id="PF06835">
    <property type="entry name" value="LptC"/>
    <property type="match status" value="1"/>
</dbReference>
<protein>
    <submittedName>
        <fullName evidence="6">LPS export ABC transporter periplasmic protein LptC</fullName>
    </submittedName>
</protein>
<keyword evidence="4" id="KW-1133">Transmembrane helix</keyword>
<dbReference type="InterPro" id="IPR052363">
    <property type="entry name" value="LPS_export_LptC"/>
</dbReference>
<evidence type="ECO:0000256" key="3">
    <source>
        <dbReference type="ARBA" id="ARBA00022692"/>
    </source>
</evidence>
<keyword evidence="3" id="KW-0812">Transmembrane</keyword>
<sequence>MVQSRPIIPILIAIAAASLLYLLQEDDIQPSEEQSIVLPEGSPDIYMTGVDITRYDEQGQATLHAKGESLTVFNDPKRTVFAQPIIHLIDQEQRTWRITSSIAFIDENDNIDFQENVVATQLISSPPLILRTEQLLVDPAKNALKSDLAVQVTQGQQRIKAIGMTAELDTMGTNIHFLSEVSFVYEP</sequence>
<reference evidence="7" key="1">
    <citation type="journal article" date="2019" name="Int. J. Syst. Evol. Microbiol.">
        <title>The Global Catalogue of Microorganisms (GCM) 10K type strain sequencing project: providing services to taxonomists for standard genome sequencing and annotation.</title>
        <authorList>
            <consortium name="The Broad Institute Genomics Platform"/>
            <consortium name="The Broad Institute Genome Sequencing Center for Infectious Disease"/>
            <person name="Wu L."/>
            <person name="Ma J."/>
        </authorList>
    </citation>
    <scope>NUCLEOTIDE SEQUENCE [LARGE SCALE GENOMIC DNA]</scope>
    <source>
        <strain evidence="7">CECT 8288</strain>
    </source>
</reference>